<dbReference type="Pfam" id="PF01380">
    <property type="entry name" value="SIS"/>
    <property type="match status" value="1"/>
</dbReference>
<proteinExistence type="inferred from homology"/>
<keyword evidence="3" id="KW-0413">Isomerase</keyword>
<dbReference type="STRING" id="1884381.SAMN05518846_102391"/>
<evidence type="ECO:0000313" key="4">
    <source>
        <dbReference type="Proteomes" id="UP000198915"/>
    </source>
</evidence>
<dbReference type="NCBIfam" id="TIGR03127">
    <property type="entry name" value="RuMP_HxlB"/>
    <property type="match status" value="1"/>
</dbReference>
<dbReference type="SUPFAM" id="SSF53697">
    <property type="entry name" value="SIS domain"/>
    <property type="match status" value="1"/>
</dbReference>
<evidence type="ECO:0000259" key="2">
    <source>
        <dbReference type="PROSITE" id="PS51464"/>
    </source>
</evidence>
<dbReference type="Gene3D" id="3.40.50.10490">
    <property type="entry name" value="Glucose-6-phosphate isomerase like protein, domain 1"/>
    <property type="match status" value="1"/>
</dbReference>
<dbReference type="InterPro" id="IPR017552">
    <property type="entry name" value="PHI/rmpB"/>
</dbReference>
<organism evidence="3 4">
    <name type="scientific">Brevibacillus centrosporus</name>
    <dbReference type="NCBI Taxonomy" id="54910"/>
    <lineage>
        <taxon>Bacteria</taxon>
        <taxon>Bacillati</taxon>
        <taxon>Bacillota</taxon>
        <taxon>Bacilli</taxon>
        <taxon>Bacillales</taxon>
        <taxon>Paenibacillaceae</taxon>
        <taxon>Brevibacillus</taxon>
    </lineage>
</organism>
<dbReference type="GO" id="GO:1901135">
    <property type="term" value="P:carbohydrate derivative metabolic process"/>
    <property type="evidence" value="ECO:0007669"/>
    <property type="project" value="InterPro"/>
</dbReference>
<evidence type="ECO:0000256" key="1">
    <source>
        <dbReference type="ARBA" id="ARBA00009235"/>
    </source>
</evidence>
<dbReference type="EMBL" id="FORT01000002">
    <property type="protein sequence ID" value="SFJ21487.1"/>
    <property type="molecule type" value="Genomic_DNA"/>
</dbReference>
<sequence length="181" mass="19174">MTTIPLILKEVGAALNGCCQVEYQTFVSLLKRESRFFFTGEGRSGLVAKMAAMRLMHSGKSVFVIGETTTPAIGADDVLIAVSGSGQTPLTSQIAQSAAAAGAFVCVVTTSEAVRQLAWCSAVLRIPAATKYRLAGEPTTIQPLGNQFDQAAHLLLDAAIIDSLTETQSNESFRARHANLE</sequence>
<dbReference type="PANTHER" id="PTHR43443">
    <property type="entry name" value="3-HEXULOSE-6-PHOSPHATE ISOMERASE"/>
    <property type="match status" value="1"/>
</dbReference>
<comment type="similarity">
    <text evidence="1">Belongs to the SIS family. PHI subfamily.</text>
</comment>
<dbReference type="Proteomes" id="UP000198915">
    <property type="component" value="Unassembled WGS sequence"/>
</dbReference>
<dbReference type="InterPro" id="IPR046348">
    <property type="entry name" value="SIS_dom_sf"/>
</dbReference>
<feature type="domain" description="SIS" evidence="2">
    <location>
        <begin position="26"/>
        <end position="166"/>
    </location>
</feature>
<dbReference type="PANTHER" id="PTHR43443:SF1">
    <property type="entry name" value="3-HEXULOSE-6-PHOSPHATE ISOMERASE"/>
    <property type="match status" value="1"/>
</dbReference>
<keyword evidence="4" id="KW-1185">Reference proteome</keyword>
<accession>A0A1I3PJH4</accession>
<dbReference type="AlphaFoldDB" id="A0A1I3PJH4"/>
<dbReference type="GO" id="GO:0016853">
    <property type="term" value="F:isomerase activity"/>
    <property type="evidence" value="ECO:0007669"/>
    <property type="project" value="UniProtKB-KW"/>
</dbReference>
<reference evidence="4" key="1">
    <citation type="submission" date="2016-10" db="EMBL/GenBank/DDBJ databases">
        <authorList>
            <person name="Varghese N."/>
            <person name="Submissions S."/>
        </authorList>
    </citation>
    <scope>NUCLEOTIDE SEQUENCE [LARGE SCALE GENOMIC DNA]</scope>
    <source>
        <strain evidence="4">OK042</strain>
    </source>
</reference>
<protein>
    <submittedName>
        <fullName evidence="3">3-hexulose-6-phosphate isomerase</fullName>
    </submittedName>
</protein>
<dbReference type="GO" id="GO:0097367">
    <property type="term" value="F:carbohydrate derivative binding"/>
    <property type="evidence" value="ECO:0007669"/>
    <property type="project" value="InterPro"/>
</dbReference>
<evidence type="ECO:0000313" key="3">
    <source>
        <dbReference type="EMBL" id="SFJ21487.1"/>
    </source>
</evidence>
<name>A0A1I3PJH4_9BACL</name>
<dbReference type="InterPro" id="IPR001347">
    <property type="entry name" value="SIS_dom"/>
</dbReference>
<gene>
    <name evidence="3" type="ORF">SAMN05518846_102391</name>
</gene>
<dbReference type="PROSITE" id="PS51464">
    <property type="entry name" value="SIS"/>
    <property type="match status" value="1"/>
</dbReference>